<dbReference type="GO" id="GO:0006338">
    <property type="term" value="P:chromatin remodeling"/>
    <property type="evidence" value="ECO:0007669"/>
    <property type="project" value="InterPro"/>
</dbReference>
<keyword evidence="2" id="KW-1185">Reference proteome</keyword>
<dbReference type="GO" id="GO:0016514">
    <property type="term" value="C:SWI/SNF complex"/>
    <property type="evidence" value="ECO:0007669"/>
    <property type="project" value="InterPro"/>
</dbReference>
<dbReference type="PANTHER" id="PTHR12656:SF5">
    <property type="entry name" value="TRITHORAX GROUP PROTEIN OSA"/>
    <property type="match status" value="1"/>
</dbReference>
<dbReference type="GeneID" id="26306385"/>
<dbReference type="OrthoDB" id="338531at2759"/>
<dbReference type="GO" id="GO:0005654">
    <property type="term" value="C:nucleoplasm"/>
    <property type="evidence" value="ECO:0007669"/>
    <property type="project" value="TreeGrafter"/>
</dbReference>
<reference evidence="2" key="1">
    <citation type="journal article" date="2014" name="Genome Announc.">
        <title>Draft Genome Sequence of the Yeast Pseudozyma antarctica Type Strain JCM10317, a Producer of the Glycolipid Biosurfactants, Mannosylerythritol Lipids.</title>
        <authorList>
            <person name="Saika A."/>
            <person name="Koike H."/>
            <person name="Hori T."/>
            <person name="Fukuoka T."/>
            <person name="Sato S."/>
            <person name="Habe H."/>
            <person name="Kitamoto D."/>
            <person name="Morita T."/>
        </authorList>
    </citation>
    <scope>NUCLEOTIDE SEQUENCE [LARGE SCALE GENOMIC DNA]</scope>
    <source>
        <strain evidence="2">JCM 10317</strain>
    </source>
</reference>
<evidence type="ECO:0000313" key="1">
    <source>
        <dbReference type="EMBL" id="GAK67329.1"/>
    </source>
</evidence>
<sequence length="1044" mass="112496">MSYPQHPSPAGGAFAAASPSVIRSQPLPSVPSQPQMIPGMGMQQPHFPPQQQHHPMPGHPNLHRPIASLPSHARHMQPPQTPSARPLMPGGRLPTQQHLGAARMPHPSADPSASFKRPKLVGDGYEASYLVPGPSNRILLSLKSGLPVQIDWALSRLVHITANNRDPAAREFTLDSVPGLADALISYVRRIHAALTGQPASRWAASYFEQPADTIDVGVGAPGDTGHSGTTSSSLSLTLARNASSSHIQTGSFNPAIHADHAILMRRTLEAALALRNFATHSANVRSLAAVKGIFALIRDILSLPITAVHNGVSCTSSHDTESSHEDGWLEMDGIAELRLYFLDILESLASRVVLTRRAPNASSNPPSANGSLSHSAEARPPTSADSPGDDIFALLLSFALHSKDRAFLLGSLRCLGTMAANERNEAAFVESTQPDGQQSPGLLQRCVELLPVTQDVELLEPLLDLLYQLVCIGNNAIKIASALSLDSRRPLSPSSGQLSASNGRSGASRSDPRLGTRATARTAALVRFLSRNLQLGRTMWERVMPLRVPQDWIVSIPNRQLEAMRRSREVQMRLARETPEERAQRKKLTRRERREIAGLKEPERGIAWMQMVFQRNPEREVTQMEFWTAYKEEFQVNNDGVPLQAAAELIRAVSTVFPQAAAMVIPAQENQPQRFVIRGIDVKERQRDQLEPCRCCWSTCPAPETNTLEAQKKHAKLHVEHAVDGRCRWKNCSFDVKNSPGAGAVAEVQQVLMAHVLTHLKTDGSAAAKKARKLGIVVDDDLNVVSGATHTGEAAPIVTGKGVNGARALRARRKSDGGEVSFTLDKADSAQAGGNVREAKISHSAARSDGTVDNPGMYVFDVTRTPTTGNDDALSPMGPAFTSVLVLRMLTRRAASLLQKAGTKEDGEGEEQADAAAMRGFGDEKFGLPLPANFGASERGKQSEAGESGDAADEGANGSALGGDEEDYETTASWAVESANRVLDAVESVEEELMHHASENDILSSYINETLMELRRRPANSVASSKASTSASLVGRVDPSLSL</sequence>
<proteinExistence type="predicted"/>
<dbReference type="PROSITE" id="PS51526">
    <property type="entry name" value="RFX_DBD"/>
    <property type="match status" value="1"/>
</dbReference>
<dbReference type="Proteomes" id="UP000053758">
    <property type="component" value="Unassembled WGS sequence"/>
</dbReference>
<dbReference type="AlphaFoldDB" id="A0A081CKY3"/>
<dbReference type="InterPro" id="IPR003150">
    <property type="entry name" value="DNA-bd_RFX"/>
</dbReference>
<gene>
    <name evidence="1" type="ORF">PAN0_017d5556</name>
</gene>
<dbReference type="GO" id="GO:0003677">
    <property type="term" value="F:DNA binding"/>
    <property type="evidence" value="ECO:0007669"/>
    <property type="project" value="InterPro"/>
</dbReference>
<dbReference type="RefSeq" id="XP_014654616.1">
    <property type="nucleotide sequence ID" value="XM_014799130.1"/>
</dbReference>
<name>A0A081CKY3_PSEA2</name>
<dbReference type="HOGENOM" id="CLU_292038_0_0_1"/>
<dbReference type="GO" id="GO:0035060">
    <property type="term" value="C:brahma complex"/>
    <property type="evidence" value="ECO:0007669"/>
    <property type="project" value="InterPro"/>
</dbReference>
<dbReference type="EMBL" id="DF830084">
    <property type="protein sequence ID" value="GAK67329.1"/>
    <property type="molecule type" value="Genomic_DNA"/>
</dbReference>
<dbReference type="InterPro" id="IPR021906">
    <property type="entry name" value="BAF250/Osa"/>
</dbReference>
<accession>A0A081CKY3</accession>
<protein>
    <submittedName>
        <fullName evidence="1">Uncharacterized protein</fullName>
    </submittedName>
</protein>
<dbReference type="PANTHER" id="PTHR12656">
    <property type="entry name" value="BRG-1 ASSOCIATED FACTOR 250 BAF250"/>
    <property type="match status" value="1"/>
</dbReference>
<organism evidence="1 2">
    <name type="scientific">Pseudozyma antarctica</name>
    <name type="common">Yeast</name>
    <name type="synonym">Candida antarctica</name>
    <dbReference type="NCBI Taxonomy" id="84753"/>
    <lineage>
        <taxon>Eukaryota</taxon>
        <taxon>Fungi</taxon>
        <taxon>Dikarya</taxon>
        <taxon>Basidiomycota</taxon>
        <taxon>Ustilaginomycotina</taxon>
        <taxon>Ustilaginomycetes</taxon>
        <taxon>Ustilaginales</taxon>
        <taxon>Ustilaginaceae</taxon>
        <taxon>Moesziomyces</taxon>
    </lineage>
</organism>
<dbReference type="GO" id="GO:0006357">
    <property type="term" value="P:regulation of transcription by RNA polymerase II"/>
    <property type="evidence" value="ECO:0007669"/>
    <property type="project" value="TreeGrafter"/>
</dbReference>
<evidence type="ECO:0000313" key="2">
    <source>
        <dbReference type="Proteomes" id="UP000053758"/>
    </source>
</evidence>
<dbReference type="GO" id="GO:0045893">
    <property type="term" value="P:positive regulation of DNA-templated transcription"/>
    <property type="evidence" value="ECO:0007669"/>
    <property type="project" value="TreeGrafter"/>
</dbReference>
<dbReference type="GO" id="GO:0031491">
    <property type="term" value="F:nucleosome binding"/>
    <property type="evidence" value="ECO:0007669"/>
    <property type="project" value="TreeGrafter"/>
</dbReference>